<dbReference type="InterPro" id="IPR007312">
    <property type="entry name" value="Phosphoesterase"/>
</dbReference>
<dbReference type="Gene3D" id="3.40.720.10">
    <property type="entry name" value="Alkaline Phosphatase, subunit A"/>
    <property type="match status" value="1"/>
</dbReference>
<evidence type="ECO:0000256" key="1">
    <source>
        <dbReference type="ARBA" id="ARBA00022801"/>
    </source>
</evidence>
<keyword evidence="1" id="KW-0378">Hydrolase</keyword>
<keyword evidence="4" id="KW-0732">Signal</keyword>
<name>A0ABS1K5I0_9MICC</name>
<protein>
    <submittedName>
        <fullName evidence="5">Acid phosphatase</fullName>
    </submittedName>
</protein>
<evidence type="ECO:0000313" key="6">
    <source>
        <dbReference type="Proteomes" id="UP000639051"/>
    </source>
</evidence>
<keyword evidence="2" id="KW-0843">Virulence</keyword>
<organism evidence="5 6">
    <name type="scientific">Sinomonas cellulolyticus</name>
    <dbReference type="NCBI Taxonomy" id="2801916"/>
    <lineage>
        <taxon>Bacteria</taxon>
        <taxon>Bacillati</taxon>
        <taxon>Actinomycetota</taxon>
        <taxon>Actinomycetes</taxon>
        <taxon>Micrococcales</taxon>
        <taxon>Micrococcaceae</taxon>
        <taxon>Sinomonas</taxon>
    </lineage>
</organism>
<dbReference type="Proteomes" id="UP000639051">
    <property type="component" value="Unassembled WGS sequence"/>
</dbReference>
<evidence type="ECO:0000313" key="5">
    <source>
        <dbReference type="EMBL" id="MBL0706567.1"/>
    </source>
</evidence>
<evidence type="ECO:0000256" key="2">
    <source>
        <dbReference type="ARBA" id="ARBA00023026"/>
    </source>
</evidence>
<evidence type="ECO:0000256" key="4">
    <source>
        <dbReference type="SAM" id="SignalP"/>
    </source>
</evidence>
<feature type="signal peptide" evidence="4">
    <location>
        <begin position="1"/>
        <end position="25"/>
    </location>
</feature>
<proteinExistence type="predicted"/>
<dbReference type="PROSITE" id="PS51257">
    <property type="entry name" value="PROKAR_LIPOPROTEIN"/>
    <property type="match status" value="1"/>
</dbReference>
<dbReference type="Pfam" id="PF04185">
    <property type="entry name" value="Phosphoesterase"/>
    <property type="match status" value="1"/>
</dbReference>
<dbReference type="PANTHER" id="PTHR31956:SF1">
    <property type="entry name" value="NON-SPECIFIC PHOSPHOLIPASE C1"/>
    <property type="match status" value="1"/>
</dbReference>
<comment type="caution">
    <text evidence="5">The sequence shown here is derived from an EMBL/GenBank/DDBJ whole genome shotgun (WGS) entry which is preliminary data.</text>
</comment>
<evidence type="ECO:0000256" key="3">
    <source>
        <dbReference type="SAM" id="MobiDB-lite"/>
    </source>
</evidence>
<dbReference type="SUPFAM" id="SSF53649">
    <property type="entry name" value="Alkaline phosphatase-like"/>
    <property type="match status" value="1"/>
</dbReference>
<feature type="region of interest" description="Disordered" evidence="3">
    <location>
        <begin position="33"/>
        <end position="53"/>
    </location>
</feature>
<reference evidence="5 6" key="1">
    <citation type="submission" date="2021-01" db="EMBL/GenBank/DDBJ databases">
        <title>Genome public.</title>
        <authorList>
            <person name="Liu C."/>
            <person name="Sun Q."/>
        </authorList>
    </citation>
    <scope>NUCLEOTIDE SEQUENCE [LARGE SCALE GENOMIC DNA]</scope>
    <source>
        <strain evidence="5 6">JC656</strain>
    </source>
</reference>
<sequence length="302" mass="31639">MRPRRPALAAAVRVPVLLAALCSVALTGCTGSAGTPAAAPSSTPAARSASPGAIPRPDHIVIVVEENKSFDDVMGRSDAPYINSLAAGGALFTQATGVAHPSEPNYLALFSGSTQGVTDDSCPHSFGADSLGSQLIKAGMTFGGFAESLPSTGYQGCSSGDYARKHAPWTDFPAVPASSSQPFSAFPHDFATLPTVSIVVPNLANDMHNGSVSQGDTWLRDNLDAYAKWARTHNSLLIVTWDEDDSHFQNHIATIFSGEHVTAGKYSEPIDHYRLLATVEAAEGLPLLAQAAATEPVTDVWH</sequence>
<dbReference type="EMBL" id="JAERRC010000030">
    <property type="protein sequence ID" value="MBL0706567.1"/>
    <property type="molecule type" value="Genomic_DNA"/>
</dbReference>
<feature type="chain" id="PRO_5045912649" evidence="4">
    <location>
        <begin position="26"/>
        <end position="302"/>
    </location>
</feature>
<accession>A0ABS1K5I0</accession>
<keyword evidence="6" id="KW-1185">Reference proteome</keyword>
<dbReference type="InterPro" id="IPR017850">
    <property type="entry name" value="Alkaline_phosphatase_core_sf"/>
</dbReference>
<dbReference type="PANTHER" id="PTHR31956">
    <property type="entry name" value="NON-SPECIFIC PHOSPHOLIPASE C4-RELATED"/>
    <property type="match status" value="1"/>
</dbReference>
<gene>
    <name evidence="5" type="ORF">JJE72_13805</name>
</gene>